<reference evidence="1 2" key="1">
    <citation type="journal article" date="2010" name="Science">
        <title>Genomic comparison of the ants Camponotus floridanus and Harpegnathos saltator.</title>
        <authorList>
            <person name="Bonasio R."/>
            <person name="Zhang G."/>
            <person name="Ye C."/>
            <person name="Mutti N.S."/>
            <person name="Fang X."/>
            <person name="Qin N."/>
            <person name="Donahue G."/>
            <person name="Yang P."/>
            <person name="Li Q."/>
            <person name="Li C."/>
            <person name="Zhang P."/>
            <person name="Huang Z."/>
            <person name="Berger S.L."/>
            <person name="Reinberg D."/>
            <person name="Wang J."/>
            <person name="Liebig J."/>
        </authorList>
    </citation>
    <scope>NUCLEOTIDE SEQUENCE [LARGE SCALE GENOMIC DNA]</scope>
    <source>
        <strain evidence="2">C129</strain>
    </source>
</reference>
<evidence type="ECO:0000313" key="2">
    <source>
        <dbReference type="Proteomes" id="UP000000311"/>
    </source>
</evidence>
<proteinExistence type="predicted"/>
<dbReference type="EMBL" id="GL438338">
    <property type="protein sequence ID" value="EFN69125.1"/>
    <property type="molecule type" value="Genomic_DNA"/>
</dbReference>
<evidence type="ECO:0000313" key="1">
    <source>
        <dbReference type="EMBL" id="EFN69125.1"/>
    </source>
</evidence>
<gene>
    <name evidence="1" type="ORF">EAG_10467</name>
</gene>
<dbReference type="AlphaFoldDB" id="E2ABR1"/>
<feature type="non-terminal residue" evidence="1">
    <location>
        <position position="52"/>
    </location>
</feature>
<feature type="non-terminal residue" evidence="1">
    <location>
        <position position="1"/>
    </location>
</feature>
<protein>
    <submittedName>
        <fullName evidence="1">Uncharacterized protein</fullName>
    </submittedName>
</protein>
<keyword evidence="2" id="KW-1185">Reference proteome</keyword>
<name>E2ABR1_CAMFO</name>
<dbReference type="Proteomes" id="UP000000311">
    <property type="component" value="Unassembled WGS sequence"/>
</dbReference>
<sequence>PSTLKTFVANRISQIQTLDLQDTWSYVPSTKNPAHILSKKTSMKELKINKLW</sequence>
<dbReference type="InParanoid" id="E2ABR1"/>
<accession>E2ABR1</accession>
<organism evidence="2">
    <name type="scientific">Camponotus floridanus</name>
    <name type="common">Florida carpenter ant</name>
    <dbReference type="NCBI Taxonomy" id="104421"/>
    <lineage>
        <taxon>Eukaryota</taxon>
        <taxon>Metazoa</taxon>
        <taxon>Ecdysozoa</taxon>
        <taxon>Arthropoda</taxon>
        <taxon>Hexapoda</taxon>
        <taxon>Insecta</taxon>
        <taxon>Pterygota</taxon>
        <taxon>Neoptera</taxon>
        <taxon>Endopterygota</taxon>
        <taxon>Hymenoptera</taxon>
        <taxon>Apocrita</taxon>
        <taxon>Aculeata</taxon>
        <taxon>Formicoidea</taxon>
        <taxon>Formicidae</taxon>
        <taxon>Formicinae</taxon>
        <taxon>Camponotus</taxon>
    </lineage>
</organism>